<organism evidence="3 4">
    <name type="scientific">Portunus trituberculatus</name>
    <name type="common">Swimming crab</name>
    <name type="synonym">Neptunus trituberculatus</name>
    <dbReference type="NCBI Taxonomy" id="210409"/>
    <lineage>
        <taxon>Eukaryota</taxon>
        <taxon>Metazoa</taxon>
        <taxon>Ecdysozoa</taxon>
        <taxon>Arthropoda</taxon>
        <taxon>Crustacea</taxon>
        <taxon>Multicrustacea</taxon>
        <taxon>Malacostraca</taxon>
        <taxon>Eumalacostraca</taxon>
        <taxon>Eucarida</taxon>
        <taxon>Decapoda</taxon>
        <taxon>Pleocyemata</taxon>
        <taxon>Brachyura</taxon>
        <taxon>Eubrachyura</taxon>
        <taxon>Portunoidea</taxon>
        <taxon>Portunidae</taxon>
        <taxon>Portuninae</taxon>
        <taxon>Portunus</taxon>
    </lineage>
</organism>
<evidence type="ECO:0000313" key="3">
    <source>
        <dbReference type="EMBL" id="MPD01800.1"/>
    </source>
</evidence>
<feature type="region of interest" description="Disordered" evidence="1">
    <location>
        <begin position="1"/>
        <end position="23"/>
    </location>
</feature>
<evidence type="ECO:0000256" key="1">
    <source>
        <dbReference type="SAM" id="MobiDB-lite"/>
    </source>
</evidence>
<evidence type="ECO:0000256" key="2">
    <source>
        <dbReference type="SAM" id="Phobius"/>
    </source>
</evidence>
<feature type="transmembrane region" description="Helical" evidence="2">
    <location>
        <begin position="29"/>
        <end position="49"/>
    </location>
</feature>
<evidence type="ECO:0008006" key="5">
    <source>
        <dbReference type="Google" id="ProtNLM"/>
    </source>
</evidence>
<keyword evidence="2" id="KW-1133">Transmembrane helix</keyword>
<dbReference type="Proteomes" id="UP000324222">
    <property type="component" value="Unassembled WGS sequence"/>
</dbReference>
<reference evidence="3 4" key="1">
    <citation type="submission" date="2019-05" db="EMBL/GenBank/DDBJ databases">
        <title>Another draft genome of Portunus trituberculatus and its Hox gene families provides insights of decapod evolution.</title>
        <authorList>
            <person name="Jeong J.-H."/>
            <person name="Song I."/>
            <person name="Kim S."/>
            <person name="Choi T."/>
            <person name="Kim D."/>
            <person name="Ryu S."/>
            <person name="Kim W."/>
        </authorList>
    </citation>
    <scope>NUCLEOTIDE SEQUENCE [LARGE SCALE GENOMIC DNA]</scope>
    <source>
        <tissue evidence="3">Muscle</tissue>
    </source>
</reference>
<comment type="caution">
    <text evidence="3">The sequence shown here is derived from an EMBL/GenBank/DDBJ whole genome shotgun (WGS) entry which is preliminary data.</text>
</comment>
<dbReference type="EMBL" id="VSRR010128646">
    <property type="protein sequence ID" value="MPD01800.1"/>
    <property type="molecule type" value="Genomic_DNA"/>
</dbReference>
<keyword evidence="2" id="KW-0812">Transmembrane</keyword>
<sequence length="56" mass="5703">MVVLAGNSVGSSGEVDGDCGGNDGSGSDVVRGVVVVVVVVVLAGVVWMVSEVRWRW</sequence>
<proteinExistence type="predicted"/>
<name>A0A5B7K488_PORTR</name>
<evidence type="ECO:0000313" key="4">
    <source>
        <dbReference type="Proteomes" id="UP000324222"/>
    </source>
</evidence>
<protein>
    <recommendedName>
        <fullName evidence="5">Transmembrane protein</fullName>
    </recommendedName>
</protein>
<accession>A0A5B7K488</accession>
<dbReference type="AlphaFoldDB" id="A0A5B7K488"/>
<gene>
    <name evidence="3" type="ORF">E2C01_097345</name>
</gene>
<keyword evidence="2" id="KW-0472">Membrane</keyword>
<keyword evidence="4" id="KW-1185">Reference proteome</keyword>